<dbReference type="InterPro" id="IPR026590">
    <property type="entry name" value="Ssirtuin_cat_dom"/>
</dbReference>
<keyword evidence="4" id="KW-0479">Metal-binding</keyword>
<feature type="binding site" evidence="4">
    <location>
        <position position="128"/>
    </location>
    <ligand>
        <name>Zn(2+)</name>
        <dbReference type="ChEBI" id="CHEBI:29105"/>
    </ligand>
</feature>
<keyword evidence="2" id="KW-0808">Transferase</keyword>
<dbReference type="PANTHER" id="PTHR11085:SF4">
    <property type="entry name" value="NAD-DEPENDENT PROTEIN DEACYLASE"/>
    <property type="match status" value="1"/>
</dbReference>
<name>A0ABW0LJN7_9BACI</name>
<dbReference type="Gene3D" id="3.40.50.1220">
    <property type="entry name" value="TPP-binding domain"/>
    <property type="match status" value="1"/>
</dbReference>
<feature type="binding site" evidence="4">
    <location>
        <position position="152"/>
    </location>
    <ligand>
        <name>Zn(2+)</name>
        <dbReference type="ChEBI" id="CHEBI:29105"/>
    </ligand>
</feature>
<evidence type="ECO:0000313" key="7">
    <source>
        <dbReference type="Proteomes" id="UP001596147"/>
    </source>
</evidence>
<evidence type="ECO:0000256" key="3">
    <source>
        <dbReference type="ARBA" id="ARBA00023027"/>
    </source>
</evidence>
<organism evidence="6 7">
    <name type="scientific">Lederbergia graminis</name>
    <dbReference type="NCBI Taxonomy" id="735518"/>
    <lineage>
        <taxon>Bacteria</taxon>
        <taxon>Bacillati</taxon>
        <taxon>Bacillota</taxon>
        <taxon>Bacilli</taxon>
        <taxon>Bacillales</taxon>
        <taxon>Bacillaceae</taxon>
        <taxon>Lederbergia</taxon>
    </lineage>
</organism>
<dbReference type="InterPro" id="IPR050134">
    <property type="entry name" value="NAD-dep_sirtuin_deacylases"/>
</dbReference>
<dbReference type="EMBL" id="JBHSMC010000020">
    <property type="protein sequence ID" value="MFC5465969.1"/>
    <property type="molecule type" value="Genomic_DNA"/>
</dbReference>
<dbReference type="Proteomes" id="UP001596147">
    <property type="component" value="Unassembled WGS sequence"/>
</dbReference>
<feature type="domain" description="Deacetylase sirtuin-type" evidence="5">
    <location>
        <begin position="1"/>
        <end position="251"/>
    </location>
</feature>
<comment type="caution">
    <text evidence="6">The sequence shown here is derived from an EMBL/GenBank/DDBJ whole genome shotgun (WGS) entry which is preliminary data.</text>
</comment>
<evidence type="ECO:0000256" key="4">
    <source>
        <dbReference type="PROSITE-ProRule" id="PRU00236"/>
    </source>
</evidence>
<dbReference type="Pfam" id="PF02146">
    <property type="entry name" value="SIR2"/>
    <property type="match status" value="1"/>
</dbReference>
<protein>
    <recommendedName>
        <fullName evidence="1">protein acetyllysine N-acetyltransferase</fullName>
        <ecNumber evidence="1">2.3.1.286</ecNumber>
    </recommendedName>
</protein>
<dbReference type="Gene3D" id="3.30.1600.10">
    <property type="entry name" value="SIR2/SIRT2 'Small Domain"/>
    <property type="match status" value="1"/>
</dbReference>
<dbReference type="SUPFAM" id="SSF52467">
    <property type="entry name" value="DHS-like NAD/FAD-binding domain"/>
    <property type="match status" value="1"/>
</dbReference>
<evidence type="ECO:0000256" key="1">
    <source>
        <dbReference type="ARBA" id="ARBA00012928"/>
    </source>
</evidence>
<dbReference type="InterPro" id="IPR026591">
    <property type="entry name" value="Sirtuin_cat_small_dom_sf"/>
</dbReference>
<dbReference type="PROSITE" id="PS50305">
    <property type="entry name" value="SIRTUIN"/>
    <property type="match status" value="1"/>
</dbReference>
<dbReference type="CDD" id="cd01407">
    <property type="entry name" value="SIR2-fam"/>
    <property type="match status" value="1"/>
</dbReference>
<evidence type="ECO:0000256" key="2">
    <source>
        <dbReference type="ARBA" id="ARBA00022679"/>
    </source>
</evidence>
<evidence type="ECO:0000259" key="5">
    <source>
        <dbReference type="PROSITE" id="PS50305"/>
    </source>
</evidence>
<keyword evidence="7" id="KW-1185">Reference proteome</keyword>
<dbReference type="InterPro" id="IPR003000">
    <property type="entry name" value="Sirtuin"/>
</dbReference>
<keyword evidence="4" id="KW-0862">Zinc</keyword>
<gene>
    <name evidence="6" type="ORF">ACFPM4_14650</name>
</gene>
<dbReference type="RefSeq" id="WP_382353194.1">
    <property type="nucleotide sequence ID" value="NZ_JBHSMC010000020.1"/>
</dbReference>
<proteinExistence type="predicted"/>
<feature type="active site" description="Proton acceptor" evidence="4">
    <location>
        <position position="115"/>
    </location>
</feature>
<dbReference type="EC" id="2.3.1.286" evidence="1"/>
<keyword evidence="3" id="KW-0520">NAD</keyword>
<accession>A0ABW0LJN7</accession>
<evidence type="ECO:0000313" key="6">
    <source>
        <dbReference type="EMBL" id="MFC5465969.1"/>
    </source>
</evidence>
<dbReference type="PANTHER" id="PTHR11085">
    <property type="entry name" value="NAD-DEPENDENT PROTEIN DEACYLASE SIRTUIN-5, MITOCHONDRIAL-RELATED"/>
    <property type="match status" value="1"/>
</dbReference>
<dbReference type="InterPro" id="IPR029035">
    <property type="entry name" value="DHS-like_NAD/FAD-binding_dom"/>
</dbReference>
<reference evidence="7" key="1">
    <citation type="journal article" date="2019" name="Int. J. Syst. Evol. Microbiol.">
        <title>The Global Catalogue of Microorganisms (GCM) 10K type strain sequencing project: providing services to taxonomists for standard genome sequencing and annotation.</title>
        <authorList>
            <consortium name="The Broad Institute Genomics Platform"/>
            <consortium name="The Broad Institute Genome Sequencing Center for Infectious Disease"/>
            <person name="Wu L."/>
            <person name="Ma J."/>
        </authorList>
    </citation>
    <scope>NUCLEOTIDE SEQUENCE [LARGE SCALE GENOMIC DNA]</scope>
    <source>
        <strain evidence="7">CGMCC 1.12237</strain>
    </source>
</reference>
<sequence length="251" mass="28806">MNDMDKYRKLIENSKITVLTGAGISTASGLPDFRSETGLFNLAPETILSREFFFDYPDVFYDFFEKYLYVPEAQPNDAHKILAKWEKLGVVDYVITQNIDGFHQGAGSEKVIEYHGTMATATCNNPKCRKQYTVEELLNRKSMKDKFWECDCGPSSTRRYIKPDIVLYNETGKWMQGDHAKKVYDIVNEAELLLVLGTSLRVYPFSFFINYRNPNAKVLIINKGDTTYDNDPSILKIEEDIGIALKKIDPF</sequence>
<feature type="binding site" evidence="4">
    <location>
        <position position="150"/>
    </location>
    <ligand>
        <name>Zn(2+)</name>
        <dbReference type="ChEBI" id="CHEBI:29105"/>
    </ligand>
</feature>
<feature type="binding site" evidence="4">
    <location>
        <position position="123"/>
    </location>
    <ligand>
        <name>Zn(2+)</name>
        <dbReference type="ChEBI" id="CHEBI:29105"/>
    </ligand>
</feature>